<sequence length="162" mass="18637">MIKILTHNDLNQFKQLINDAQLIETNPNHYEVELTPEDIAALFHPDNQARTVLLGAFDADALVGFIQLNYNSQLTKRHKAVIEHLYVVPQYRSEGVAQQLLEVLIPHAKENGIENIFISVASNNIAAKIFYDNFGFEFLALEENARKINGHYIEDHWLIYYT</sequence>
<dbReference type="PROSITE" id="PS51186">
    <property type="entry name" value="GNAT"/>
    <property type="match status" value="1"/>
</dbReference>
<dbReference type="GO" id="GO:0016747">
    <property type="term" value="F:acyltransferase activity, transferring groups other than amino-acyl groups"/>
    <property type="evidence" value="ECO:0007669"/>
    <property type="project" value="InterPro"/>
</dbReference>
<protein>
    <submittedName>
        <fullName evidence="4 5">N-acetyltransferase</fullName>
    </submittedName>
</protein>
<dbReference type="Proteomes" id="UP000256409">
    <property type="component" value="Unassembled WGS sequence"/>
</dbReference>
<dbReference type="AlphaFoldDB" id="A0A166MXU4"/>
<dbReference type="InterPro" id="IPR016181">
    <property type="entry name" value="Acyl_CoA_acyltransferase"/>
</dbReference>
<proteinExistence type="predicted"/>
<evidence type="ECO:0000313" key="10">
    <source>
        <dbReference type="Proteomes" id="UP000256409"/>
    </source>
</evidence>
<dbReference type="CDD" id="cd04301">
    <property type="entry name" value="NAT_SF"/>
    <property type="match status" value="1"/>
</dbReference>
<evidence type="ECO:0000313" key="4">
    <source>
        <dbReference type="EMBL" id="EGQ4384747.1"/>
    </source>
</evidence>
<evidence type="ECO:0000313" key="11">
    <source>
        <dbReference type="Proteomes" id="UP000600220"/>
    </source>
</evidence>
<dbReference type="PANTHER" id="PTHR43877">
    <property type="entry name" value="AMINOALKYLPHOSPHONATE N-ACETYLTRANSFERASE-RELATED-RELATED"/>
    <property type="match status" value="1"/>
</dbReference>
<evidence type="ECO:0000313" key="5">
    <source>
        <dbReference type="EMBL" id="PWZ75606.1"/>
    </source>
</evidence>
<evidence type="ECO:0000256" key="1">
    <source>
        <dbReference type="ARBA" id="ARBA00022679"/>
    </source>
</evidence>
<comment type="caution">
    <text evidence="5">The sequence shown here is derived from an EMBL/GenBank/DDBJ whole genome shotgun (WGS) entry which is preliminary data.</text>
</comment>
<gene>
    <name evidence="5" type="ORF">DD902_04895</name>
    <name evidence="6" type="ORF">DD924_13040</name>
    <name evidence="7" type="ORF">DV961_07190</name>
    <name evidence="4" type="ORF">EGV54_06525</name>
</gene>
<dbReference type="EMBL" id="QEIV01001316">
    <property type="protein sequence ID" value="PWZ97002.1"/>
    <property type="molecule type" value="Genomic_DNA"/>
</dbReference>
<reference evidence="4 11" key="4">
    <citation type="submission" date="2018-11" db="EMBL/GenBank/DDBJ databases">
        <authorList>
            <consortium name="Veterinary Laboratory Investigation and Response Network"/>
        </authorList>
    </citation>
    <scope>NUCLEOTIDE SEQUENCE [LARGE SCALE GENOMIC DNA]</scope>
    <source>
        <strain evidence="4 11">SPSE-18-VL-LA-PA-Ryan-0021</strain>
    </source>
</reference>
<dbReference type="Proteomes" id="UP000246800">
    <property type="component" value="Unassembled WGS sequence"/>
</dbReference>
<reference evidence="8 9" key="1">
    <citation type="journal article" date="2018" name="Vet. Microbiol.">
        <title>Clonal diversity and geographic distribution of methicillin-resistant Staphylococcus pseudintermedius from Australian animals: Discovery of novel sequence types.</title>
        <authorList>
            <person name="Worthing K.A."/>
            <person name="Abraham S."/>
            <person name="Coombs G.W."/>
            <person name="Pang S."/>
            <person name="Saputra S."/>
            <person name="Jordan D."/>
            <person name="Trott D.J."/>
            <person name="Norris J.M."/>
        </authorList>
    </citation>
    <scope>NUCLEOTIDE SEQUENCE [LARGE SCALE GENOMIC DNA]</scope>
    <source>
        <strain evidence="5 9">ST525 1</strain>
        <strain evidence="6 8">ST71 3</strain>
    </source>
</reference>
<keyword evidence="11" id="KW-1185">Reference proteome</keyword>
<evidence type="ECO:0000313" key="8">
    <source>
        <dbReference type="Proteomes" id="UP000246351"/>
    </source>
</evidence>
<dbReference type="EMBL" id="AAXKXX010000007">
    <property type="protein sequence ID" value="EGQ4384747.1"/>
    <property type="molecule type" value="Genomic_DNA"/>
</dbReference>
<keyword evidence="1 5" id="KW-0808">Transferase</keyword>
<dbReference type="SUPFAM" id="SSF55729">
    <property type="entry name" value="Acyl-CoA N-acyltransferases (Nat)"/>
    <property type="match status" value="1"/>
</dbReference>
<dbReference type="OMA" id="DEHWLIY"/>
<dbReference type="InterPro" id="IPR050832">
    <property type="entry name" value="Bact_Acetyltransf"/>
</dbReference>
<dbReference type="EMBL" id="QEIT01000024">
    <property type="protein sequence ID" value="PWZ75606.1"/>
    <property type="molecule type" value="Genomic_DNA"/>
</dbReference>
<dbReference type="Gene3D" id="3.40.630.30">
    <property type="match status" value="1"/>
</dbReference>
<dbReference type="eggNOG" id="COG1670">
    <property type="taxonomic scope" value="Bacteria"/>
</dbReference>
<evidence type="ECO:0000256" key="2">
    <source>
        <dbReference type="ARBA" id="ARBA00023315"/>
    </source>
</evidence>
<dbReference type="InterPro" id="IPR000182">
    <property type="entry name" value="GNAT_dom"/>
</dbReference>
<accession>A0A166MXU4</accession>
<evidence type="ECO:0000313" key="6">
    <source>
        <dbReference type="EMBL" id="PWZ97002.1"/>
    </source>
</evidence>
<keyword evidence="2" id="KW-0012">Acyltransferase</keyword>
<dbReference type="Proteomes" id="UP000246351">
    <property type="component" value="Unassembled WGS sequence"/>
</dbReference>
<dbReference type="RefSeq" id="WP_014614463.1">
    <property type="nucleotide sequence ID" value="NZ_AP019372.1"/>
</dbReference>
<organism evidence="5 9">
    <name type="scientific">Staphylococcus pseudintermedius</name>
    <dbReference type="NCBI Taxonomy" id="283734"/>
    <lineage>
        <taxon>Bacteria</taxon>
        <taxon>Bacillati</taxon>
        <taxon>Bacillota</taxon>
        <taxon>Bacilli</taxon>
        <taxon>Bacillales</taxon>
        <taxon>Staphylococcaceae</taxon>
        <taxon>Staphylococcus</taxon>
        <taxon>Staphylococcus intermedius group</taxon>
    </lineage>
</organism>
<dbReference type="EMBL" id="QQPC01000040">
    <property type="protein sequence ID" value="REA81627.1"/>
    <property type="molecule type" value="Genomic_DNA"/>
</dbReference>
<dbReference type="GeneID" id="93824645"/>
<name>A0A166MXU4_STAPS</name>
<evidence type="ECO:0000313" key="7">
    <source>
        <dbReference type="EMBL" id="REA81627.1"/>
    </source>
</evidence>
<reference evidence="7" key="2">
    <citation type="journal article" date="2018" name="Vet. Microbiol.">
        <title>Methicillin-resistant staphylococci amongst veterinary personnel, personnel-owned pets, patients and the hospital environment of two small animal veterinary hospitals.</title>
        <authorList>
            <person name="Worthing K.A."/>
            <person name="Brown J."/>
            <person name="Gerber L."/>
            <person name="Abraham S."/>
            <person name="Trott D."/>
            <person name="Norris J.M."/>
        </authorList>
    </citation>
    <scope>NUCLEOTIDE SEQUENCE</scope>
    <source>
        <strain evidence="7">ST496-2</strain>
    </source>
</reference>
<reference evidence="10" key="3">
    <citation type="journal article" date="2018" name="Vet. Microbiol.">
        <title>Molecular epidemiology of methicillin-resistant staphylococci amongst veterinary personnel, personnel-owned pets, patients and the hospital environment of two companion animal veterinary hospitals.</title>
        <authorList>
            <person name="Worthing K.A."/>
            <person name="Brown J."/>
            <person name="Gerber L."/>
            <person name="Abraham S."/>
            <person name="Trott D."/>
            <person name="Norris J.M."/>
        </authorList>
    </citation>
    <scope>NUCLEOTIDE SEQUENCE [LARGE SCALE GENOMIC DNA]</scope>
    <source>
        <strain evidence="10">ST496-2</strain>
    </source>
</reference>
<dbReference type="Pfam" id="PF13420">
    <property type="entry name" value="Acetyltransf_4"/>
    <property type="match status" value="1"/>
</dbReference>
<evidence type="ECO:0000313" key="9">
    <source>
        <dbReference type="Proteomes" id="UP000246800"/>
    </source>
</evidence>
<feature type="domain" description="N-acetyltransferase" evidence="3">
    <location>
        <begin position="1"/>
        <end position="159"/>
    </location>
</feature>
<dbReference type="OrthoDB" id="2399937at2"/>
<evidence type="ECO:0000259" key="3">
    <source>
        <dbReference type="PROSITE" id="PS51186"/>
    </source>
</evidence>
<dbReference type="Proteomes" id="UP000600220">
    <property type="component" value="Unassembled WGS sequence"/>
</dbReference>